<name>H5SBB2_9CHLR</name>
<evidence type="ECO:0000256" key="3">
    <source>
        <dbReference type="ARBA" id="ARBA00023002"/>
    </source>
</evidence>
<proteinExistence type="inferred from homology"/>
<keyword evidence="3 4" id="KW-0560">Oxidoreductase</keyword>
<dbReference type="AlphaFoldDB" id="H5SBB2"/>
<dbReference type="PANTHER" id="PTHR21708:SF26">
    <property type="entry name" value="2-DEHYDROPANTOATE 2-REDUCTASE"/>
    <property type="match status" value="1"/>
</dbReference>
<reference evidence="7" key="1">
    <citation type="journal article" date="2005" name="Environ. Microbiol.">
        <title>Genetic and functional properties of uncultivated thermophilic crenarchaeotes from a subsurface gold mine as revealed by analysis of genome fragments.</title>
        <authorList>
            <person name="Nunoura T."/>
            <person name="Hirayama H."/>
            <person name="Takami H."/>
            <person name="Oida H."/>
            <person name="Nishi S."/>
            <person name="Shimamura S."/>
            <person name="Suzuki Y."/>
            <person name="Inagaki F."/>
            <person name="Takai K."/>
            <person name="Nealson K.H."/>
            <person name="Horikoshi K."/>
        </authorList>
    </citation>
    <scope>NUCLEOTIDE SEQUENCE</scope>
</reference>
<comment type="similarity">
    <text evidence="1 4">Belongs to the ketopantoate reductase family.</text>
</comment>
<keyword evidence="4" id="KW-0566">Pantothenate biosynthesis</keyword>
<dbReference type="InterPro" id="IPR051402">
    <property type="entry name" value="KPR-Related"/>
</dbReference>
<feature type="domain" description="Ketopantoate reductase C-terminal" evidence="6">
    <location>
        <begin position="178"/>
        <end position="298"/>
    </location>
</feature>
<protein>
    <recommendedName>
        <fullName evidence="4">2-dehydropantoate 2-reductase</fullName>
        <ecNumber evidence="4">1.1.1.169</ecNumber>
    </recommendedName>
    <alternativeName>
        <fullName evidence="4">Ketopantoate reductase</fullName>
    </alternativeName>
</protein>
<dbReference type="NCBIfam" id="TIGR00745">
    <property type="entry name" value="apbA_panE"/>
    <property type="match status" value="1"/>
</dbReference>
<comment type="catalytic activity">
    <reaction evidence="4">
        <text>(R)-pantoate + NADP(+) = 2-dehydropantoate + NADPH + H(+)</text>
        <dbReference type="Rhea" id="RHEA:16233"/>
        <dbReference type="ChEBI" id="CHEBI:11561"/>
        <dbReference type="ChEBI" id="CHEBI:15378"/>
        <dbReference type="ChEBI" id="CHEBI:15980"/>
        <dbReference type="ChEBI" id="CHEBI:57783"/>
        <dbReference type="ChEBI" id="CHEBI:58349"/>
        <dbReference type="EC" id="1.1.1.169"/>
    </reaction>
</comment>
<dbReference type="EC" id="1.1.1.169" evidence="4"/>
<comment type="pathway">
    <text evidence="4">Cofactor biosynthesis; (R)-pantothenate biosynthesis; (R)-pantoate from 3-methyl-2-oxobutanoate: step 2/2.</text>
</comment>
<gene>
    <name evidence="7" type="ORF">HGMM_F07B11C03</name>
</gene>
<dbReference type="FunFam" id="1.10.1040.10:FF:000017">
    <property type="entry name" value="2-dehydropantoate 2-reductase"/>
    <property type="match status" value="1"/>
</dbReference>
<dbReference type="Pfam" id="PF02558">
    <property type="entry name" value="ApbA"/>
    <property type="match status" value="1"/>
</dbReference>
<organism evidence="7">
    <name type="scientific">uncultured Chloroflexota bacterium</name>
    <dbReference type="NCBI Taxonomy" id="166587"/>
    <lineage>
        <taxon>Bacteria</taxon>
        <taxon>Bacillati</taxon>
        <taxon>Chloroflexota</taxon>
        <taxon>environmental samples</taxon>
    </lineage>
</organism>
<dbReference type="GO" id="GO:0005737">
    <property type="term" value="C:cytoplasm"/>
    <property type="evidence" value="ECO:0007669"/>
    <property type="project" value="TreeGrafter"/>
</dbReference>
<comment type="function">
    <text evidence="4">Catalyzes the NADPH-dependent reduction of ketopantoate into pantoic acid.</text>
</comment>
<sequence>MKILIAGSGGVGGYYGGLLARSGNEVIFLARGEHLKALRAHGLQVKSVHGDFAISPVQATDTPGEAGVVDLILFCTKTYDTETVARSLQPCVGSETAILSLQNGIDAAERIGAILGMEHMLGGATWISSAVEAPGVIRQFSQFRRIVFGELDGRITPRAQAIYQTLSASGATVELSTNILSVLWTKFVFIAAMSGISSLTRLEIGEFRHVPETRALMTALMREVEALARAQNIALDADVVEKTLSFVDASAPNIKSSMQRDVESGRRTELESMIGVICRKGREWNVPTPVADFVYAALLPVELKAQRASR</sequence>
<accession>H5SBB2</accession>
<dbReference type="InterPro" id="IPR003710">
    <property type="entry name" value="ApbA"/>
</dbReference>
<dbReference type="GO" id="GO:0008677">
    <property type="term" value="F:2-dehydropantoate 2-reductase activity"/>
    <property type="evidence" value="ECO:0007669"/>
    <property type="project" value="UniProtKB-EC"/>
</dbReference>
<dbReference type="SUPFAM" id="SSF51735">
    <property type="entry name" value="NAD(P)-binding Rossmann-fold domains"/>
    <property type="match status" value="1"/>
</dbReference>
<dbReference type="EMBL" id="AP011658">
    <property type="protein sequence ID" value="BAL53448.1"/>
    <property type="molecule type" value="Genomic_DNA"/>
</dbReference>
<evidence type="ECO:0000256" key="1">
    <source>
        <dbReference type="ARBA" id="ARBA00007870"/>
    </source>
</evidence>
<feature type="domain" description="Ketopantoate reductase N-terminal" evidence="5">
    <location>
        <begin position="3"/>
        <end position="152"/>
    </location>
</feature>
<dbReference type="FunFam" id="3.40.50.720:FF:000307">
    <property type="entry name" value="2-dehydropantoate 2-reductase"/>
    <property type="match status" value="1"/>
</dbReference>
<dbReference type="InterPro" id="IPR013752">
    <property type="entry name" value="KPA_reductase"/>
</dbReference>
<evidence type="ECO:0000259" key="5">
    <source>
        <dbReference type="Pfam" id="PF02558"/>
    </source>
</evidence>
<keyword evidence="2 4" id="KW-0521">NADP</keyword>
<evidence type="ECO:0000259" key="6">
    <source>
        <dbReference type="Pfam" id="PF08546"/>
    </source>
</evidence>
<dbReference type="PANTHER" id="PTHR21708">
    <property type="entry name" value="PROBABLE 2-DEHYDROPANTOATE 2-REDUCTASE"/>
    <property type="match status" value="1"/>
</dbReference>
<dbReference type="GO" id="GO:0015940">
    <property type="term" value="P:pantothenate biosynthetic process"/>
    <property type="evidence" value="ECO:0007669"/>
    <property type="project" value="UniProtKB-UniPathway"/>
</dbReference>
<reference evidence="7" key="2">
    <citation type="journal article" date="2012" name="PLoS ONE">
        <title>A Deeply Branching Thermophilic Bacterium with an Ancient Acetyl-CoA Pathway Dominates a Subsurface Ecosystem.</title>
        <authorList>
            <person name="Takami H."/>
            <person name="Noguchi H."/>
            <person name="Takaki Y."/>
            <person name="Uchiyama I."/>
            <person name="Toyoda A."/>
            <person name="Nishi S."/>
            <person name="Chee G.-J."/>
            <person name="Arai W."/>
            <person name="Nunoura T."/>
            <person name="Itoh T."/>
            <person name="Hattori M."/>
            <person name="Takai K."/>
        </authorList>
    </citation>
    <scope>NUCLEOTIDE SEQUENCE</scope>
</reference>
<evidence type="ECO:0000256" key="4">
    <source>
        <dbReference type="RuleBase" id="RU362068"/>
    </source>
</evidence>
<dbReference type="InterPro" id="IPR008927">
    <property type="entry name" value="6-PGluconate_DH-like_C_sf"/>
</dbReference>
<dbReference type="Pfam" id="PF08546">
    <property type="entry name" value="ApbA_C"/>
    <property type="match status" value="1"/>
</dbReference>
<dbReference type="InterPro" id="IPR036291">
    <property type="entry name" value="NAD(P)-bd_dom_sf"/>
</dbReference>
<dbReference type="Gene3D" id="3.40.50.720">
    <property type="entry name" value="NAD(P)-binding Rossmann-like Domain"/>
    <property type="match status" value="1"/>
</dbReference>
<evidence type="ECO:0000313" key="7">
    <source>
        <dbReference type="EMBL" id="BAL53448.1"/>
    </source>
</evidence>
<dbReference type="Gene3D" id="1.10.1040.10">
    <property type="entry name" value="N-(1-d-carboxylethyl)-l-norvaline Dehydrogenase, domain 2"/>
    <property type="match status" value="1"/>
</dbReference>
<dbReference type="InterPro" id="IPR013328">
    <property type="entry name" value="6PGD_dom2"/>
</dbReference>
<dbReference type="UniPathway" id="UPA00028">
    <property type="reaction ID" value="UER00004"/>
</dbReference>
<dbReference type="SUPFAM" id="SSF48179">
    <property type="entry name" value="6-phosphogluconate dehydrogenase C-terminal domain-like"/>
    <property type="match status" value="1"/>
</dbReference>
<evidence type="ECO:0000256" key="2">
    <source>
        <dbReference type="ARBA" id="ARBA00022857"/>
    </source>
</evidence>
<dbReference type="InterPro" id="IPR013332">
    <property type="entry name" value="KPR_N"/>
</dbReference>